<proteinExistence type="predicted"/>
<keyword evidence="2" id="KW-1185">Reference proteome</keyword>
<protein>
    <submittedName>
        <fullName evidence="1">Uncharacterized protein</fullName>
    </submittedName>
</protein>
<name>A0A9Q1G8A7_SYNKA</name>
<dbReference type="AlphaFoldDB" id="A0A9Q1G8A7"/>
<comment type="caution">
    <text evidence="1">The sequence shown here is derived from an EMBL/GenBank/DDBJ whole genome shotgun (WGS) entry which is preliminary data.</text>
</comment>
<evidence type="ECO:0000313" key="2">
    <source>
        <dbReference type="Proteomes" id="UP001152622"/>
    </source>
</evidence>
<sequence length="112" mass="12353">MTLTEEQEEYLQDVPKELWAEGGHNIGLMWSAGQLGLPQTVRDKQGARQHCEVCMQTEAARLDMLLRIGPRVRQTPRADGGPCTPAFIGVSWINGDPLATQIREPRVGDVSA</sequence>
<organism evidence="1 2">
    <name type="scientific">Synaphobranchus kaupii</name>
    <name type="common">Kaup's arrowtooth eel</name>
    <dbReference type="NCBI Taxonomy" id="118154"/>
    <lineage>
        <taxon>Eukaryota</taxon>
        <taxon>Metazoa</taxon>
        <taxon>Chordata</taxon>
        <taxon>Craniata</taxon>
        <taxon>Vertebrata</taxon>
        <taxon>Euteleostomi</taxon>
        <taxon>Actinopterygii</taxon>
        <taxon>Neopterygii</taxon>
        <taxon>Teleostei</taxon>
        <taxon>Anguilliformes</taxon>
        <taxon>Synaphobranchidae</taxon>
        <taxon>Synaphobranchus</taxon>
    </lineage>
</organism>
<dbReference type="Proteomes" id="UP001152622">
    <property type="component" value="Chromosome 1"/>
</dbReference>
<evidence type="ECO:0000313" key="1">
    <source>
        <dbReference type="EMBL" id="KAJ8379267.1"/>
    </source>
</evidence>
<reference evidence="1" key="1">
    <citation type="journal article" date="2023" name="Science">
        <title>Genome structures resolve the early diversification of teleost fishes.</title>
        <authorList>
            <person name="Parey E."/>
            <person name="Louis A."/>
            <person name="Montfort J."/>
            <person name="Bouchez O."/>
            <person name="Roques C."/>
            <person name="Iampietro C."/>
            <person name="Lluch J."/>
            <person name="Castinel A."/>
            <person name="Donnadieu C."/>
            <person name="Desvignes T."/>
            <person name="Floi Bucao C."/>
            <person name="Jouanno E."/>
            <person name="Wen M."/>
            <person name="Mejri S."/>
            <person name="Dirks R."/>
            <person name="Jansen H."/>
            <person name="Henkel C."/>
            <person name="Chen W.J."/>
            <person name="Zahm M."/>
            <person name="Cabau C."/>
            <person name="Klopp C."/>
            <person name="Thompson A.W."/>
            <person name="Robinson-Rechavi M."/>
            <person name="Braasch I."/>
            <person name="Lecointre G."/>
            <person name="Bobe J."/>
            <person name="Postlethwait J.H."/>
            <person name="Berthelot C."/>
            <person name="Roest Crollius H."/>
            <person name="Guiguen Y."/>
        </authorList>
    </citation>
    <scope>NUCLEOTIDE SEQUENCE</scope>
    <source>
        <strain evidence="1">WJC10195</strain>
    </source>
</reference>
<accession>A0A9Q1G8A7</accession>
<dbReference type="EMBL" id="JAINUF010000001">
    <property type="protein sequence ID" value="KAJ8379267.1"/>
    <property type="molecule type" value="Genomic_DNA"/>
</dbReference>
<gene>
    <name evidence="1" type="ORF">SKAU_G00000450</name>
</gene>